<protein>
    <submittedName>
        <fullName evidence="2">Uncharacterized protein</fullName>
    </submittedName>
</protein>
<feature type="region of interest" description="Disordered" evidence="1">
    <location>
        <begin position="1"/>
        <end position="41"/>
    </location>
</feature>
<organism evidence="2 3">
    <name type="scientific">Alternaria alternata</name>
    <name type="common">Alternaria rot fungus</name>
    <name type="synonym">Torula alternata</name>
    <dbReference type="NCBI Taxonomy" id="5599"/>
    <lineage>
        <taxon>Eukaryota</taxon>
        <taxon>Fungi</taxon>
        <taxon>Dikarya</taxon>
        <taxon>Ascomycota</taxon>
        <taxon>Pezizomycotina</taxon>
        <taxon>Dothideomycetes</taxon>
        <taxon>Pleosporomycetidae</taxon>
        <taxon>Pleosporales</taxon>
        <taxon>Pleosporineae</taxon>
        <taxon>Pleosporaceae</taxon>
        <taxon>Alternaria</taxon>
        <taxon>Alternaria sect. Alternaria</taxon>
        <taxon>Alternaria alternata complex</taxon>
    </lineage>
</organism>
<dbReference type="Proteomes" id="UP000077248">
    <property type="component" value="Unassembled WGS sequence"/>
</dbReference>
<dbReference type="AlphaFoldDB" id="A0A177DJ96"/>
<name>A0A177DJ96_ALTAL</name>
<evidence type="ECO:0000313" key="2">
    <source>
        <dbReference type="EMBL" id="OAG20004.1"/>
    </source>
</evidence>
<proteinExistence type="predicted"/>
<keyword evidence="3" id="KW-1185">Reference proteome</keyword>
<dbReference type="VEuPathDB" id="FungiDB:CC77DRAFT_1050957"/>
<dbReference type="RefSeq" id="XP_018385425.1">
    <property type="nucleotide sequence ID" value="XM_018527644.1"/>
</dbReference>
<sequence>MPNDKASQFEAPRSPNGTDTAFAGSLATEEERHDPRHDIDANSAQRARLTYWLKFAVGSLAYRDGLVLLAHPAEICDIVKTEENGCWISGSRRQLIVHLIDRHAHGQRPADGRHAVGVIDTTPHLHLAHQLGALATCEDGGLALNLARSE</sequence>
<evidence type="ECO:0000256" key="1">
    <source>
        <dbReference type="SAM" id="MobiDB-lite"/>
    </source>
</evidence>
<accession>A0A177DJ96</accession>
<gene>
    <name evidence="2" type="ORF">CC77DRAFT_1050957</name>
</gene>
<reference evidence="2 3" key="1">
    <citation type="submission" date="2016-05" db="EMBL/GenBank/DDBJ databases">
        <title>Comparative analysis of secretome profiles of manganese(II)-oxidizing ascomycete fungi.</title>
        <authorList>
            <consortium name="DOE Joint Genome Institute"/>
            <person name="Zeiner C.A."/>
            <person name="Purvine S.O."/>
            <person name="Zink E.M."/>
            <person name="Wu S."/>
            <person name="Pasa-Tolic L."/>
            <person name="Chaput D.L."/>
            <person name="Haridas S."/>
            <person name="Grigoriev I.V."/>
            <person name="Santelli C.M."/>
            <person name="Hansel C.M."/>
        </authorList>
    </citation>
    <scope>NUCLEOTIDE SEQUENCE [LARGE SCALE GENOMIC DNA]</scope>
    <source>
        <strain evidence="2 3">SRC1lrK2f</strain>
    </source>
</reference>
<dbReference type="GeneID" id="29113238"/>
<dbReference type="KEGG" id="aalt:CC77DRAFT_1050957"/>
<dbReference type="EMBL" id="KV441480">
    <property type="protein sequence ID" value="OAG20004.1"/>
    <property type="molecule type" value="Genomic_DNA"/>
</dbReference>
<feature type="compositionally biased region" description="Basic and acidic residues" evidence="1">
    <location>
        <begin position="29"/>
        <end position="40"/>
    </location>
</feature>
<evidence type="ECO:0000313" key="3">
    <source>
        <dbReference type="Proteomes" id="UP000077248"/>
    </source>
</evidence>